<reference evidence="2" key="1">
    <citation type="journal article" date="2024" name="Proc. Natl. Acad. Sci. U.S.A.">
        <title>Extraordinary preservation of gene collinearity over three hundred million years revealed in homosporous lycophytes.</title>
        <authorList>
            <person name="Li C."/>
            <person name="Wickell D."/>
            <person name="Kuo L.Y."/>
            <person name="Chen X."/>
            <person name="Nie B."/>
            <person name="Liao X."/>
            <person name="Peng D."/>
            <person name="Ji J."/>
            <person name="Jenkins J."/>
            <person name="Williams M."/>
            <person name="Shu S."/>
            <person name="Plott C."/>
            <person name="Barry K."/>
            <person name="Rajasekar S."/>
            <person name="Grimwood J."/>
            <person name="Han X."/>
            <person name="Sun S."/>
            <person name="Hou Z."/>
            <person name="He W."/>
            <person name="Dai G."/>
            <person name="Sun C."/>
            <person name="Schmutz J."/>
            <person name="Leebens-Mack J.H."/>
            <person name="Li F.W."/>
            <person name="Wang L."/>
        </authorList>
    </citation>
    <scope>NUCLEOTIDE SEQUENCE [LARGE SCALE GENOMIC DNA]</scope>
    <source>
        <strain evidence="2">cv. PW_Plant_1</strain>
    </source>
</reference>
<evidence type="ECO:0000313" key="2">
    <source>
        <dbReference type="Proteomes" id="UP001162992"/>
    </source>
</evidence>
<keyword evidence="2" id="KW-1185">Reference proteome</keyword>
<proteinExistence type="predicted"/>
<name>A0ACC2CA18_DIPCM</name>
<dbReference type="Proteomes" id="UP001162992">
    <property type="component" value="Chromosome 11"/>
</dbReference>
<comment type="caution">
    <text evidence="1">The sequence shown here is derived from an EMBL/GenBank/DDBJ whole genome shotgun (WGS) entry which is preliminary data.</text>
</comment>
<accession>A0ACC2CA18</accession>
<gene>
    <name evidence="1" type="ORF">O6H91_11G067700</name>
</gene>
<evidence type="ECO:0000313" key="1">
    <source>
        <dbReference type="EMBL" id="KAJ7538888.1"/>
    </source>
</evidence>
<dbReference type="EMBL" id="CM055102">
    <property type="protein sequence ID" value="KAJ7538888.1"/>
    <property type="molecule type" value="Genomic_DNA"/>
</dbReference>
<protein>
    <submittedName>
        <fullName evidence="1">Uncharacterized protein</fullName>
    </submittedName>
</protein>
<sequence>MSEMAASVQAGLGLVTSVGSGSKIVAADAVLKSAVGPPAVAPRRKPLLVAGKVVRISLVNRIVRPLCVVNRAVATEPAEAATRLEGMSIADDVTQLIGKTPMVYLNRVVEGCVANIAGKLETMEPCCSIKDRIGYTMIADAEEKGVITPGKTVLVEPTSGNTGIGLAFIAAAKGYKLILTMPAWMSIERRTVLKAFGADLVLTQSAKGMKGAVEKAEEIVKRTENAYMLHQFNNPTNPKTHFETTGPEIWEDTRGKVDIFVSGIGTGGTVTGVGRYLKKQNPNIKVYGVEPTESNVLSGGKPGLHKIQGMGVGFVPSVLDVDLLDEVIQVSSDDAVKMAKQLALKEGLLVGISSGATVTAAIQIAKRPENKDKLIVVILASFGERYLSSVLFQSIKEEVENLEPEP</sequence>
<organism evidence="1 2">
    <name type="scientific">Diphasiastrum complanatum</name>
    <name type="common">Issler's clubmoss</name>
    <name type="synonym">Lycopodium complanatum</name>
    <dbReference type="NCBI Taxonomy" id="34168"/>
    <lineage>
        <taxon>Eukaryota</taxon>
        <taxon>Viridiplantae</taxon>
        <taxon>Streptophyta</taxon>
        <taxon>Embryophyta</taxon>
        <taxon>Tracheophyta</taxon>
        <taxon>Lycopodiopsida</taxon>
        <taxon>Lycopodiales</taxon>
        <taxon>Lycopodiaceae</taxon>
        <taxon>Lycopodioideae</taxon>
        <taxon>Diphasiastrum</taxon>
    </lineage>
</organism>